<keyword evidence="1" id="KW-0472">Membrane</keyword>
<sequence length="89" mass="9749">MSEEQKPRIRRVLEGAEQLTLGVSMIVAVVLGVGAGVLMRDMTGIGWLFWAGLAWGIAAAALNVHKAYKRQMKSYDESSDETPNGKEKE</sequence>
<evidence type="ECO:0000313" key="3">
    <source>
        <dbReference type="Proteomes" id="UP000703590"/>
    </source>
</evidence>
<dbReference type="Pfam" id="PF09527">
    <property type="entry name" value="ATPase_gene1"/>
    <property type="match status" value="1"/>
</dbReference>
<dbReference type="EMBL" id="JAFHKK010000017">
    <property type="protein sequence ID" value="MBN2964777.1"/>
    <property type="molecule type" value="Genomic_DNA"/>
</dbReference>
<reference evidence="2 3" key="2">
    <citation type="submission" date="2021-02" db="EMBL/GenBank/DDBJ databases">
        <title>Sulfurospirillum tamanensis sp. nov.</title>
        <authorList>
            <person name="Frolova A."/>
            <person name="Merkel A."/>
            <person name="Slobodkin A."/>
        </authorList>
    </citation>
    <scope>NUCLEOTIDE SEQUENCE [LARGE SCALE GENOMIC DNA]</scope>
    <source>
        <strain evidence="2 3">T05b</strain>
    </source>
</reference>
<reference evidence="2 3" key="3">
    <citation type="submission" date="2021-02" db="EMBL/GenBank/DDBJ databases">
        <authorList>
            <person name="Merkel A.Y."/>
        </authorList>
    </citation>
    <scope>NUCLEOTIDE SEQUENCE [LARGE SCALE GENOMIC DNA]</scope>
    <source>
        <strain evidence="2 3">T05b</strain>
    </source>
</reference>
<dbReference type="InterPro" id="IPR032820">
    <property type="entry name" value="ATPase_put"/>
</dbReference>
<keyword evidence="1" id="KW-0812">Transmembrane</keyword>
<name>A0ABS2WT21_9BACT</name>
<feature type="transmembrane region" description="Helical" evidence="1">
    <location>
        <begin position="45"/>
        <end position="64"/>
    </location>
</feature>
<reference evidence="3" key="1">
    <citation type="submission" date="2021-02" db="EMBL/GenBank/DDBJ databases">
        <title>Sulfurospirillum tamanensis sp. nov.</title>
        <authorList>
            <person name="Merkel A.Y."/>
        </authorList>
    </citation>
    <scope>NUCLEOTIDE SEQUENCE [LARGE SCALE GENOMIC DNA]</scope>
    <source>
        <strain evidence="3">T05b</strain>
    </source>
</reference>
<accession>A0ABS2WT21</accession>
<gene>
    <name evidence="2" type="ORF">JWV37_08285</name>
</gene>
<feature type="transmembrane region" description="Helical" evidence="1">
    <location>
        <begin position="21"/>
        <end position="39"/>
    </location>
</feature>
<evidence type="ECO:0000256" key="1">
    <source>
        <dbReference type="SAM" id="Phobius"/>
    </source>
</evidence>
<keyword evidence="3" id="KW-1185">Reference proteome</keyword>
<comment type="caution">
    <text evidence="2">The sequence shown here is derived from an EMBL/GenBank/DDBJ whole genome shotgun (WGS) entry which is preliminary data.</text>
</comment>
<dbReference type="Proteomes" id="UP000703590">
    <property type="component" value="Unassembled WGS sequence"/>
</dbReference>
<evidence type="ECO:0000313" key="2">
    <source>
        <dbReference type="EMBL" id="MBN2964777.1"/>
    </source>
</evidence>
<protein>
    <submittedName>
        <fullName evidence="2">AtpZ/AtpI family protein</fullName>
    </submittedName>
</protein>
<keyword evidence="1" id="KW-1133">Transmembrane helix</keyword>
<dbReference type="RefSeq" id="WP_205459326.1">
    <property type="nucleotide sequence ID" value="NZ_JAFHKK010000017.1"/>
</dbReference>
<proteinExistence type="predicted"/>
<organism evidence="2 3">
    <name type="scientific">Sulfurospirillum tamanense</name>
    <dbReference type="NCBI Taxonomy" id="2813362"/>
    <lineage>
        <taxon>Bacteria</taxon>
        <taxon>Pseudomonadati</taxon>
        <taxon>Campylobacterota</taxon>
        <taxon>Epsilonproteobacteria</taxon>
        <taxon>Campylobacterales</taxon>
        <taxon>Sulfurospirillaceae</taxon>
        <taxon>Sulfurospirillum</taxon>
    </lineage>
</organism>